<accession>A0AA39TN28</accession>
<dbReference type="Proteomes" id="UP001175228">
    <property type="component" value="Unassembled WGS sequence"/>
</dbReference>
<comment type="caution">
    <text evidence="2">The sequence shown here is derived from an EMBL/GenBank/DDBJ whole genome shotgun (WGS) entry which is preliminary data.</text>
</comment>
<sequence length="61" mass="6991">MWSRMLSSFLFVFGIYGFYAYGICNIFSRFQLWILLSFVVVSECVVISLLEPCGVELGILL</sequence>
<feature type="non-terminal residue" evidence="2">
    <location>
        <position position="61"/>
    </location>
</feature>
<feature type="transmembrane region" description="Helical" evidence="1">
    <location>
        <begin position="30"/>
        <end position="50"/>
    </location>
</feature>
<keyword evidence="1" id="KW-0472">Membrane</keyword>
<dbReference type="EMBL" id="JAUEPU010000017">
    <property type="protein sequence ID" value="KAK0495461.1"/>
    <property type="molecule type" value="Genomic_DNA"/>
</dbReference>
<protein>
    <submittedName>
        <fullName evidence="2">Uncharacterized protein</fullName>
    </submittedName>
</protein>
<keyword evidence="1" id="KW-1133">Transmembrane helix</keyword>
<gene>
    <name evidence="2" type="ORF">EDD18DRAFT_1169333</name>
</gene>
<name>A0AA39TN28_9AGAR</name>
<organism evidence="2 3">
    <name type="scientific">Armillaria luteobubalina</name>
    <dbReference type="NCBI Taxonomy" id="153913"/>
    <lineage>
        <taxon>Eukaryota</taxon>
        <taxon>Fungi</taxon>
        <taxon>Dikarya</taxon>
        <taxon>Basidiomycota</taxon>
        <taxon>Agaricomycotina</taxon>
        <taxon>Agaricomycetes</taxon>
        <taxon>Agaricomycetidae</taxon>
        <taxon>Agaricales</taxon>
        <taxon>Marasmiineae</taxon>
        <taxon>Physalacriaceae</taxon>
        <taxon>Armillaria</taxon>
    </lineage>
</organism>
<keyword evidence="1" id="KW-0812">Transmembrane</keyword>
<dbReference type="AlphaFoldDB" id="A0AA39TN28"/>
<evidence type="ECO:0000256" key="1">
    <source>
        <dbReference type="SAM" id="Phobius"/>
    </source>
</evidence>
<evidence type="ECO:0000313" key="2">
    <source>
        <dbReference type="EMBL" id="KAK0495461.1"/>
    </source>
</evidence>
<evidence type="ECO:0000313" key="3">
    <source>
        <dbReference type="Proteomes" id="UP001175228"/>
    </source>
</evidence>
<reference evidence="2" key="1">
    <citation type="submission" date="2023-06" db="EMBL/GenBank/DDBJ databases">
        <authorList>
            <consortium name="Lawrence Berkeley National Laboratory"/>
            <person name="Ahrendt S."/>
            <person name="Sahu N."/>
            <person name="Indic B."/>
            <person name="Wong-Bajracharya J."/>
            <person name="Merenyi Z."/>
            <person name="Ke H.-M."/>
            <person name="Monk M."/>
            <person name="Kocsube S."/>
            <person name="Drula E."/>
            <person name="Lipzen A."/>
            <person name="Balint B."/>
            <person name="Henrissat B."/>
            <person name="Andreopoulos B."/>
            <person name="Martin F.M."/>
            <person name="Harder C.B."/>
            <person name="Rigling D."/>
            <person name="Ford K.L."/>
            <person name="Foster G.D."/>
            <person name="Pangilinan J."/>
            <person name="Papanicolaou A."/>
            <person name="Barry K."/>
            <person name="LaButti K."/>
            <person name="Viragh M."/>
            <person name="Koriabine M."/>
            <person name="Yan M."/>
            <person name="Riley R."/>
            <person name="Champramary S."/>
            <person name="Plett K.L."/>
            <person name="Tsai I.J."/>
            <person name="Slot J."/>
            <person name="Sipos G."/>
            <person name="Plett J."/>
            <person name="Nagy L.G."/>
            <person name="Grigoriev I.V."/>
        </authorList>
    </citation>
    <scope>NUCLEOTIDE SEQUENCE</scope>
    <source>
        <strain evidence="2">HWK02</strain>
    </source>
</reference>
<keyword evidence="3" id="KW-1185">Reference proteome</keyword>
<proteinExistence type="predicted"/>